<dbReference type="EMBL" id="KB742452">
    <property type="protein sequence ID" value="EOB08357.1"/>
    <property type="molecule type" value="Genomic_DNA"/>
</dbReference>
<organism evidence="2 3">
    <name type="scientific">Anas platyrhynchos</name>
    <name type="common">Mallard</name>
    <name type="synonym">Anas boschas</name>
    <dbReference type="NCBI Taxonomy" id="8839"/>
    <lineage>
        <taxon>Eukaryota</taxon>
        <taxon>Metazoa</taxon>
        <taxon>Chordata</taxon>
        <taxon>Craniata</taxon>
        <taxon>Vertebrata</taxon>
        <taxon>Euteleostomi</taxon>
        <taxon>Archelosauria</taxon>
        <taxon>Archosauria</taxon>
        <taxon>Dinosauria</taxon>
        <taxon>Saurischia</taxon>
        <taxon>Theropoda</taxon>
        <taxon>Coelurosauria</taxon>
        <taxon>Aves</taxon>
        <taxon>Neognathae</taxon>
        <taxon>Galloanserae</taxon>
        <taxon>Anseriformes</taxon>
        <taxon>Anatidae</taxon>
        <taxon>Anatinae</taxon>
        <taxon>Anas</taxon>
    </lineage>
</organism>
<gene>
    <name evidence="2" type="ORF">Anapl_05785</name>
</gene>
<dbReference type="AlphaFoldDB" id="R0KE99"/>
<name>R0KE99_ANAPL</name>
<feature type="region of interest" description="Disordered" evidence="1">
    <location>
        <begin position="127"/>
        <end position="178"/>
    </location>
</feature>
<protein>
    <submittedName>
        <fullName evidence="2">Uncharacterized protein</fullName>
    </submittedName>
</protein>
<evidence type="ECO:0000313" key="2">
    <source>
        <dbReference type="EMBL" id="EOB08357.1"/>
    </source>
</evidence>
<evidence type="ECO:0000256" key="1">
    <source>
        <dbReference type="SAM" id="MobiDB-lite"/>
    </source>
</evidence>
<keyword evidence="3" id="KW-1185">Reference proteome</keyword>
<accession>R0KE99</accession>
<reference evidence="2" key="1">
    <citation type="submission" date="2010-04" db="EMBL/GenBank/DDBJ databases">
        <title>The genome sequence and transcriptome of duck provide insight into the interaction host.</title>
        <authorList>
            <person name="Li N."/>
        </authorList>
    </citation>
    <scope>NUCLEOTIDE SEQUENCE</scope>
</reference>
<dbReference type="Proteomes" id="UP000296049">
    <property type="component" value="Unassembled WGS sequence"/>
</dbReference>
<feature type="compositionally biased region" description="Low complexity" evidence="1">
    <location>
        <begin position="152"/>
        <end position="166"/>
    </location>
</feature>
<sequence length="178" mass="19031">MGLFADAGLLVHSFLTSCLQICSFIACSVMTGLNKNQLVLLFDLLDHNVMGKIGLNDFCITEISARDLFLNLSAPKQNRLEKDFVHQHWGTAVQLLDVDALGVAVHGCVRYKSAVLPQFCPGHLTKQPAKSSTGQAASSTELTAPSTPVLQSKGAAPPAGFSPSSPREQPHADLHLVL</sequence>
<feature type="compositionally biased region" description="Basic and acidic residues" evidence="1">
    <location>
        <begin position="168"/>
        <end position="178"/>
    </location>
</feature>
<proteinExistence type="predicted"/>
<feature type="compositionally biased region" description="Polar residues" evidence="1">
    <location>
        <begin position="128"/>
        <end position="150"/>
    </location>
</feature>
<evidence type="ECO:0000313" key="3">
    <source>
        <dbReference type="Proteomes" id="UP000296049"/>
    </source>
</evidence>